<feature type="binding site" evidence="3">
    <location>
        <position position="269"/>
    </location>
    <ligand>
        <name>Mn(2+)</name>
        <dbReference type="ChEBI" id="CHEBI:29035"/>
        <label>1</label>
    </ligand>
</feature>
<protein>
    <submittedName>
        <fullName evidence="5">Agmatinase</fullName>
    </submittedName>
</protein>
<evidence type="ECO:0000313" key="7">
    <source>
        <dbReference type="Proteomes" id="UP000035579"/>
    </source>
</evidence>
<feature type="binding site" evidence="3">
    <location>
        <position position="150"/>
    </location>
    <ligand>
        <name>Mn(2+)</name>
        <dbReference type="ChEBI" id="CHEBI:29035"/>
        <label>1</label>
    </ligand>
</feature>
<dbReference type="RefSeq" id="WP_047857077.1">
    <property type="nucleotide sequence ID" value="NZ_CP011509.1"/>
</dbReference>
<keyword evidence="3" id="KW-0464">Manganese</keyword>
<dbReference type="GO" id="GO:0046872">
    <property type="term" value="F:metal ion binding"/>
    <property type="evidence" value="ECO:0007669"/>
    <property type="project" value="UniProtKB-KW"/>
</dbReference>
<evidence type="ECO:0000256" key="3">
    <source>
        <dbReference type="PIRSR" id="PIRSR036979-1"/>
    </source>
</evidence>
<dbReference type="GO" id="GO:0033389">
    <property type="term" value="P:putrescine biosynthetic process from arginine, via agmatine"/>
    <property type="evidence" value="ECO:0007669"/>
    <property type="project" value="TreeGrafter"/>
</dbReference>
<dbReference type="KEGG" id="age:AA314_04482"/>
<proteinExistence type="inferred from homology"/>
<dbReference type="Proteomes" id="UP000256345">
    <property type="component" value="Unassembled WGS sequence"/>
</dbReference>
<feature type="binding site" evidence="3">
    <location>
        <position position="177"/>
    </location>
    <ligand>
        <name>Mn(2+)</name>
        <dbReference type="ChEBI" id="CHEBI:29035"/>
        <label>1</label>
    </ligand>
</feature>
<keyword evidence="1 3" id="KW-0479">Metal-binding</keyword>
<dbReference type="InterPro" id="IPR006035">
    <property type="entry name" value="Ureohydrolase"/>
</dbReference>
<feature type="binding site" evidence="3">
    <location>
        <position position="175"/>
    </location>
    <ligand>
        <name>Mn(2+)</name>
        <dbReference type="ChEBI" id="CHEBI:29035"/>
        <label>1</label>
    </ligand>
</feature>
<organism evidence="5 7">
    <name type="scientific">Archangium gephyra</name>
    <dbReference type="NCBI Taxonomy" id="48"/>
    <lineage>
        <taxon>Bacteria</taxon>
        <taxon>Pseudomonadati</taxon>
        <taxon>Myxococcota</taxon>
        <taxon>Myxococcia</taxon>
        <taxon>Myxococcales</taxon>
        <taxon>Cystobacterineae</taxon>
        <taxon>Archangiaceae</taxon>
        <taxon>Archangium</taxon>
    </lineage>
</organism>
<reference evidence="5 7" key="1">
    <citation type="submission" date="2015-05" db="EMBL/GenBank/DDBJ databases">
        <title>Genome assembly of Archangium gephyra DSM 2261.</title>
        <authorList>
            <person name="Sharma G."/>
            <person name="Subramanian S."/>
        </authorList>
    </citation>
    <scope>NUCLEOTIDE SEQUENCE [LARGE SCALE GENOMIC DNA]</scope>
    <source>
        <strain evidence="5 7">DSM 2261</strain>
    </source>
</reference>
<dbReference type="PRINTS" id="PR00116">
    <property type="entry name" value="ARGINASE"/>
</dbReference>
<name>A0AAC8Q961_9BACT</name>
<evidence type="ECO:0000313" key="8">
    <source>
        <dbReference type="Proteomes" id="UP000256345"/>
    </source>
</evidence>
<dbReference type="PIRSF" id="PIRSF036979">
    <property type="entry name" value="Arginase"/>
    <property type="match status" value="1"/>
</dbReference>
<reference evidence="6 8" key="2">
    <citation type="submission" date="2018-08" db="EMBL/GenBank/DDBJ databases">
        <title>Genomic Encyclopedia of Archaeal and Bacterial Type Strains, Phase II (KMG-II): from individual species to whole genera.</title>
        <authorList>
            <person name="Goeker M."/>
        </authorList>
    </citation>
    <scope>NUCLEOTIDE SEQUENCE [LARGE SCALE GENOMIC DNA]</scope>
    <source>
        <strain evidence="6 8">DSM 2261</strain>
    </source>
</reference>
<feature type="binding site" evidence="3">
    <location>
        <position position="173"/>
    </location>
    <ligand>
        <name>Mn(2+)</name>
        <dbReference type="ChEBI" id="CHEBI:29035"/>
        <label>1</label>
    </ligand>
</feature>
<dbReference type="AlphaFoldDB" id="A0AAC8Q961"/>
<comment type="cofactor">
    <cofactor evidence="3">
        <name>Mn(2+)</name>
        <dbReference type="ChEBI" id="CHEBI:29035"/>
    </cofactor>
    <text evidence="3">Binds 2 manganese ions per subunit.</text>
</comment>
<dbReference type="PANTHER" id="PTHR11358">
    <property type="entry name" value="ARGINASE/AGMATINASE"/>
    <property type="match status" value="1"/>
</dbReference>
<evidence type="ECO:0000256" key="4">
    <source>
        <dbReference type="PROSITE-ProRule" id="PRU00742"/>
    </source>
</evidence>
<accession>A0AAC8Q961</accession>
<comment type="similarity">
    <text evidence="4">Belongs to the arginase family.</text>
</comment>
<dbReference type="PANTHER" id="PTHR11358:SF26">
    <property type="entry name" value="GUANIDINO ACID HYDROLASE, MITOCHONDRIAL"/>
    <property type="match status" value="1"/>
</dbReference>
<evidence type="ECO:0000256" key="2">
    <source>
        <dbReference type="ARBA" id="ARBA00022801"/>
    </source>
</evidence>
<dbReference type="InterPro" id="IPR023696">
    <property type="entry name" value="Ureohydrolase_dom_sf"/>
</dbReference>
<dbReference type="Pfam" id="PF00491">
    <property type="entry name" value="Arginase"/>
    <property type="match status" value="1"/>
</dbReference>
<evidence type="ECO:0000313" key="5">
    <source>
        <dbReference type="EMBL" id="AKJ02856.1"/>
    </source>
</evidence>
<feature type="binding site" evidence="3">
    <location>
        <position position="267"/>
    </location>
    <ligand>
        <name>Mn(2+)</name>
        <dbReference type="ChEBI" id="CHEBI:29035"/>
        <label>1</label>
    </ligand>
</feature>
<evidence type="ECO:0000256" key="1">
    <source>
        <dbReference type="ARBA" id="ARBA00022723"/>
    </source>
</evidence>
<evidence type="ECO:0000313" key="6">
    <source>
        <dbReference type="EMBL" id="REG24982.1"/>
    </source>
</evidence>
<dbReference type="GO" id="GO:0008783">
    <property type="term" value="F:agmatinase activity"/>
    <property type="evidence" value="ECO:0007669"/>
    <property type="project" value="TreeGrafter"/>
</dbReference>
<dbReference type="PROSITE" id="PS51409">
    <property type="entry name" value="ARGINASE_2"/>
    <property type="match status" value="1"/>
</dbReference>
<dbReference type="CDD" id="cd11593">
    <property type="entry name" value="Agmatinase-like_2"/>
    <property type="match status" value="1"/>
</dbReference>
<dbReference type="EMBL" id="QUMU01000013">
    <property type="protein sequence ID" value="REG24982.1"/>
    <property type="molecule type" value="Genomic_DNA"/>
</dbReference>
<dbReference type="Gene3D" id="3.40.800.10">
    <property type="entry name" value="Ureohydrolase domain"/>
    <property type="match status" value="1"/>
</dbReference>
<keyword evidence="2" id="KW-0378">Hydrolase</keyword>
<dbReference type="Proteomes" id="UP000035579">
    <property type="component" value="Chromosome"/>
</dbReference>
<dbReference type="SUPFAM" id="SSF52768">
    <property type="entry name" value="Arginase/deacetylase"/>
    <property type="match status" value="1"/>
</dbReference>
<dbReference type="EMBL" id="CP011509">
    <property type="protein sequence ID" value="AKJ02856.1"/>
    <property type="molecule type" value="Genomic_DNA"/>
</dbReference>
<gene>
    <name evidence="5" type="ORF">AA314_04482</name>
    <name evidence="6" type="ORF">ATI61_11345</name>
</gene>
<sequence length="346" mass="37587">MPAAFDPSAAASPDSGIFGLPHSPDEAHVVLIPVPFEATTSYGGGTSDGPSAVLEASRQVDLFDVETGRPYERGISLLPEPAEWRAWNTRAKERAVPIVEAGGIDHANAELQAASTEVNQLCEQLHDAVYRTAKEWLAKGKRVGAVGGDHSISFGIIRAHAEKYPGLGVLHLDAHADLRNAYEGFTWSHASIMHNVMERIPGVKSLVQVAIRDMSEDEHRYITASNGRVRAFFDSDINHKRFDGIPWNRQVDAMLEGLPQHVYLSFDIDGLDPTLCPHTGTPVPGGLSFPEAVALIAGVVRSGRTIVGFDLTEVAPDPEGGEWDGNVGARLLYKMIGWMLKSEQRK</sequence>
<keyword evidence="8" id="KW-1185">Reference proteome</keyword>